<feature type="transmembrane region" description="Helical" evidence="4">
    <location>
        <begin position="168"/>
        <end position="194"/>
    </location>
</feature>
<keyword evidence="4" id="KW-0812">Transmembrane</keyword>
<keyword evidence="3" id="KW-0238">DNA-binding</keyword>
<dbReference type="GO" id="GO:0030983">
    <property type="term" value="F:mismatched DNA binding"/>
    <property type="evidence" value="ECO:0007669"/>
    <property type="project" value="InterPro"/>
</dbReference>
<protein>
    <recommendedName>
        <fullName evidence="5">DNA mismatch repair proteins mutS family domain-containing protein</fullName>
    </recommendedName>
</protein>
<feature type="transmembrane region" description="Helical" evidence="4">
    <location>
        <begin position="239"/>
        <end position="257"/>
    </location>
</feature>
<dbReference type="InterPro" id="IPR027417">
    <property type="entry name" value="P-loop_NTPase"/>
</dbReference>
<dbReference type="SMART" id="SM00534">
    <property type="entry name" value="MUTSac"/>
    <property type="match status" value="1"/>
</dbReference>
<dbReference type="GO" id="GO:0005829">
    <property type="term" value="C:cytosol"/>
    <property type="evidence" value="ECO:0007669"/>
    <property type="project" value="TreeGrafter"/>
</dbReference>
<evidence type="ECO:0000256" key="2">
    <source>
        <dbReference type="ARBA" id="ARBA00022840"/>
    </source>
</evidence>
<dbReference type="EMBL" id="MN740434">
    <property type="protein sequence ID" value="QHU06428.1"/>
    <property type="molecule type" value="Genomic_DNA"/>
</dbReference>
<dbReference type="GO" id="GO:0140664">
    <property type="term" value="F:ATP-dependent DNA damage sensor activity"/>
    <property type="evidence" value="ECO:0007669"/>
    <property type="project" value="InterPro"/>
</dbReference>
<evidence type="ECO:0000256" key="3">
    <source>
        <dbReference type="ARBA" id="ARBA00023125"/>
    </source>
</evidence>
<keyword evidence="2" id="KW-0067">ATP-binding</keyword>
<evidence type="ECO:0000259" key="5">
    <source>
        <dbReference type="SMART" id="SM00534"/>
    </source>
</evidence>
<feature type="domain" description="DNA mismatch repair proteins mutS family" evidence="5">
    <location>
        <begin position="417"/>
        <end position="607"/>
    </location>
</feature>
<dbReference type="Pfam" id="PF00488">
    <property type="entry name" value="MutS_V"/>
    <property type="match status" value="1"/>
</dbReference>
<dbReference type="InterPro" id="IPR045076">
    <property type="entry name" value="MutS"/>
</dbReference>
<organism evidence="6">
    <name type="scientific">viral metagenome</name>
    <dbReference type="NCBI Taxonomy" id="1070528"/>
    <lineage>
        <taxon>unclassified sequences</taxon>
        <taxon>metagenomes</taxon>
        <taxon>organismal metagenomes</taxon>
    </lineage>
</organism>
<proteinExistence type="predicted"/>
<dbReference type="Gene3D" id="3.40.50.300">
    <property type="entry name" value="P-loop containing nucleotide triphosphate hydrolases"/>
    <property type="match status" value="1"/>
</dbReference>
<name>A0A6C0JRC2_9ZZZZ</name>
<dbReference type="AlphaFoldDB" id="A0A6C0JRC2"/>
<evidence type="ECO:0000313" key="6">
    <source>
        <dbReference type="EMBL" id="QHU06428.1"/>
    </source>
</evidence>
<dbReference type="SUPFAM" id="SSF52540">
    <property type="entry name" value="P-loop containing nucleoside triphosphate hydrolases"/>
    <property type="match status" value="1"/>
</dbReference>
<dbReference type="PANTHER" id="PTHR11361">
    <property type="entry name" value="DNA MISMATCH REPAIR PROTEIN MUTS FAMILY MEMBER"/>
    <property type="match status" value="1"/>
</dbReference>
<keyword evidence="4" id="KW-1133">Transmembrane helix</keyword>
<dbReference type="PANTHER" id="PTHR11361:SF99">
    <property type="entry name" value="DNA MISMATCH REPAIR PROTEIN"/>
    <property type="match status" value="1"/>
</dbReference>
<evidence type="ECO:0000256" key="4">
    <source>
        <dbReference type="SAM" id="Phobius"/>
    </source>
</evidence>
<dbReference type="InterPro" id="IPR000432">
    <property type="entry name" value="DNA_mismatch_repair_MutS_C"/>
</dbReference>
<dbReference type="GO" id="GO:0006298">
    <property type="term" value="P:mismatch repair"/>
    <property type="evidence" value="ECO:0007669"/>
    <property type="project" value="InterPro"/>
</dbReference>
<sequence length="608" mass="71389">MIFDIQSCILKNICNINSKIDENTNNYKVEKPPITIDSNFKLPLTYLEPSDIFTLSDIVSNDLELAHSINGSNTMYDYLFQPKHIFAKNMILQWKKQYTNNKGYLLDTQQVIKNVSNYKQSMANFSNYNLNCDKIITIWEDLKVDNDFLDRYGFIDWQMFAQFNESSFFLQALALMNTISPAITLIMPIFFLLFPFLIIKIQGIPITFDVYMSVLKEIAKNHFIGRALLTMNNLSWDKVIYLIITFGLYLMQVYQNIHQCQVFYNNIAKINGNLIEIRDFVNYSISSMECFLLITKNIPSYEKITMDIREHCDNLKRLYSEIYFIQKFENSLNKYTEIGYMLKCYYRLHSRKDYEDCLRYAVGFEGYINNLLGIHENITDGKISFSEFDSTENCEMEEQYYPPLMSETHIKNNSNFKKNMIISSPNKSGKTTILKTITINIIFTQQVGCGFYKSAKINPYTHIHSYLNIPDTSERDSLFQAESRRCKEIINTIKQYNDPIKFRHFCIFDELYSGTNPEEASKAGYAFLKYLNQFENVNYILTTHYVSICKKFNKSEKVQNYKMDVNILDDGTFDYTYKLKKGISKIKGGIRVLKDMDYPDEIIKTMEK</sequence>
<dbReference type="GO" id="GO:0005524">
    <property type="term" value="F:ATP binding"/>
    <property type="evidence" value="ECO:0007669"/>
    <property type="project" value="UniProtKB-KW"/>
</dbReference>
<evidence type="ECO:0000256" key="1">
    <source>
        <dbReference type="ARBA" id="ARBA00022741"/>
    </source>
</evidence>
<accession>A0A6C0JRC2</accession>
<keyword evidence="4" id="KW-0472">Membrane</keyword>
<reference evidence="6" key="1">
    <citation type="journal article" date="2020" name="Nature">
        <title>Giant virus diversity and host interactions through global metagenomics.</title>
        <authorList>
            <person name="Schulz F."/>
            <person name="Roux S."/>
            <person name="Paez-Espino D."/>
            <person name="Jungbluth S."/>
            <person name="Walsh D.A."/>
            <person name="Denef V.J."/>
            <person name="McMahon K.D."/>
            <person name="Konstantinidis K.T."/>
            <person name="Eloe-Fadrosh E.A."/>
            <person name="Kyrpides N.C."/>
            <person name="Woyke T."/>
        </authorList>
    </citation>
    <scope>NUCLEOTIDE SEQUENCE</scope>
    <source>
        <strain evidence="6">GVMAG-M-3300027747-57</strain>
    </source>
</reference>
<keyword evidence="1" id="KW-0547">Nucleotide-binding</keyword>